<dbReference type="GeneID" id="109464942"/>
<dbReference type="PROSITE" id="PS50041">
    <property type="entry name" value="C_TYPE_LECTIN_2"/>
    <property type="match status" value="1"/>
</dbReference>
<dbReference type="AlphaFoldDB" id="A0A6P4XZP7"/>
<evidence type="ECO:0000256" key="3">
    <source>
        <dbReference type="SAM" id="Phobius"/>
    </source>
</evidence>
<keyword evidence="1" id="KW-1015">Disulfide bond</keyword>
<dbReference type="InterPro" id="IPR050801">
    <property type="entry name" value="Ca-Dep_Lectins_ImmuneDev"/>
</dbReference>
<dbReference type="CDD" id="cd00037">
    <property type="entry name" value="CLECT"/>
    <property type="match status" value="1"/>
</dbReference>
<keyword evidence="6" id="KW-1185">Reference proteome</keyword>
<evidence type="ECO:0000256" key="1">
    <source>
        <dbReference type="ARBA" id="ARBA00023157"/>
    </source>
</evidence>
<reference evidence="7" key="1">
    <citation type="submission" date="2025-08" db="UniProtKB">
        <authorList>
            <consortium name="RefSeq"/>
        </authorList>
    </citation>
    <scope>IDENTIFICATION</scope>
    <source>
        <tissue evidence="7">Gonad</tissue>
    </source>
</reference>
<protein>
    <submittedName>
        <fullName evidence="7">C-type lectin lectoxin-Lio3-like</fullName>
    </submittedName>
</protein>
<dbReference type="InterPro" id="IPR016187">
    <property type="entry name" value="CTDL_fold"/>
</dbReference>
<dbReference type="OrthoDB" id="6337382at2759"/>
<dbReference type="Gene3D" id="3.10.100.10">
    <property type="entry name" value="Mannose-Binding Protein A, subunit A"/>
    <property type="match status" value="1"/>
</dbReference>
<keyword evidence="3" id="KW-0472">Membrane</keyword>
<sequence length="267" mass="28837">MKPCVLLLAAFLLKVLVSSPGGQAQTTGCPDGYVYHQPSRLCYKAFNDRTTYIGAVARCSLDGGTLAMPRDTATNEFLIDLKNAVDVNGWFRFGLTYHKQEGVWVWDDNVPLGDFRAWGPGEPNNDGGDSEECAEYFPEFWFKKNTWNDGSCTEAGKFICQVSPSGRSPEGSSQQPTQPPTQPATQPTTTQGYTTEENLSSHHPVEVGSRPSRQVPADEKVGPGVLAGVAIATAVVGFFLGVGVSQLVQWCRSKPEGQSSRQAGLEG</sequence>
<gene>
    <name evidence="7" type="primary">LOC109464942</name>
</gene>
<proteinExistence type="predicted"/>
<dbReference type="KEGG" id="bbel:109464942"/>
<dbReference type="InterPro" id="IPR018378">
    <property type="entry name" value="C-type_lectin_CS"/>
</dbReference>
<dbReference type="Pfam" id="PF00059">
    <property type="entry name" value="Lectin_C"/>
    <property type="match status" value="1"/>
</dbReference>
<dbReference type="PROSITE" id="PS00615">
    <property type="entry name" value="C_TYPE_LECTIN_1"/>
    <property type="match status" value="1"/>
</dbReference>
<dbReference type="PANTHER" id="PTHR22801">
    <property type="entry name" value="LITHOSTATHINE"/>
    <property type="match status" value="1"/>
</dbReference>
<name>A0A6P4XZP7_BRABE</name>
<dbReference type="Proteomes" id="UP000515135">
    <property type="component" value="Unplaced"/>
</dbReference>
<feature type="region of interest" description="Disordered" evidence="2">
    <location>
        <begin position="163"/>
        <end position="216"/>
    </location>
</feature>
<evidence type="ECO:0000259" key="5">
    <source>
        <dbReference type="PROSITE" id="PS50041"/>
    </source>
</evidence>
<evidence type="ECO:0000313" key="6">
    <source>
        <dbReference type="Proteomes" id="UP000515135"/>
    </source>
</evidence>
<evidence type="ECO:0000256" key="2">
    <source>
        <dbReference type="SAM" id="MobiDB-lite"/>
    </source>
</evidence>
<feature type="compositionally biased region" description="Polar residues" evidence="2">
    <location>
        <begin position="163"/>
        <end position="173"/>
    </location>
</feature>
<dbReference type="SMART" id="SM00034">
    <property type="entry name" value="CLECT"/>
    <property type="match status" value="1"/>
</dbReference>
<evidence type="ECO:0000256" key="4">
    <source>
        <dbReference type="SAM" id="SignalP"/>
    </source>
</evidence>
<dbReference type="SUPFAM" id="SSF56436">
    <property type="entry name" value="C-type lectin-like"/>
    <property type="match status" value="1"/>
</dbReference>
<keyword evidence="3" id="KW-0812">Transmembrane</keyword>
<dbReference type="PANTHER" id="PTHR22801:SF63">
    <property type="entry name" value="C-TYPE LECTIN DOMAIN-CONTAINING PROTEIN"/>
    <property type="match status" value="1"/>
</dbReference>
<dbReference type="InterPro" id="IPR001304">
    <property type="entry name" value="C-type_lectin-like"/>
</dbReference>
<feature type="domain" description="C-type lectin" evidence="5">
    <location>
        <begin position="42"/>
        <end position="161"/>
    </location>
</feature>
<feature type="chain" id="PRO_5028096034" evidence="4">
    <location>
        <begin position="25"/>
        <end position="267"/>
    </location>
</feature>
<accession>A0A6P4XZP7</accession>
<keyword evidence="3" id="KW-1133">Transmembrane helix</keyword>
<feature type="transmembrane region" description="Helical" evidence="3">
    <location>
        <begin position="221"/>
        <end position="244"/>
    </location>
</feature>
<keyword evidence="4" id="KW-0732">Signal</keyword>
<feature type="signal peptide" evidence="4">
    <location>
        <begin position="1"/>
        <end position="24"/>
    </location>
</feature>
<feature type="non-terminal residue" evidence="7">
    <location>
        <position position="267"/>
    </location>
</feature>
<organism evidence="6 7">
    <name type="scientific">Branchiostoma belcheri</name>
    <name type="common">Amphioxus</name>
    <dbReference type="NCBI Taxonomy" id="7741"/>
    <lineage>
        <taxon>Eukaryota</taxon>
        <taxon>Metazoa</taxon>
        <taxon>Chordata</taxon>
        <taxon>Cephalochordata</taxon>
        <taxon>Leptocardii</taxon>
        <taxon>Amphioxiformes</taxon>
        <taxon>Branchiostomatidae</taxon>
        <taxon>Branchiostoma</taxon>
    </lineage>
</organism>
<dbReference type="RefSeq" id="XP_019617618.1">
    <property type="nucleotide sequence ID" value="XM_019762059.1"/>
</dbReference>
<dbReference type="InterPro" id="IPR016186">
    <property type="entry name" value="C-type_lectin-like/link_sf"/>
</dbReference>
<evidence type="ECO:0000313" key="7">
    <source>
        <dbReference type="RefSeq" id="XP_019617618.1"/>
    </source>
</evidence>